<sequence length="37" mass="4387">MQLKDWKSTYCIQYLMLLGAIQPTSKLEILSAFNFKY</sequence>
<keyword evidence="2" id="KW-1185">Reference proteome</keyword>
<reference evidence="1 2" key="1">
    <citation type="submission" date="2015-03" db="EMBL/GenBank/DDBJ databases">
        <title>Genome sequence of Pseudoalteromonas aurantia.</title>
        <authorList>
            <person name="Xie B.-B."/>
            <person name="Rong J.-C."/>
            <person name="Qin Q.-L."/>
            <person name="Zhang Y.-Z."/>
        </authorList>
    </citation>
    <scope>NUCLEOTIDE SEQUENCE [LARGE SCALE GENOMIC DNA]</scope>
    <source>
        <strain evidence="1 2">208</strain>
    </source>
</reference>
<name>A0ABR9EAV8_9GAMM</name>
<organism evidence="1 2">
    <name type="scientific">Pseudoalteromonas aurantia 208</name>
    <dbReference type="NCBI Taxonomy" id="1314867"/>
    <lineage>
        <taxon>Bacteria</taxon>
        <taxon>Pseudomonadati</taxon>
        <taxon>Pseudomonadota</taxon>
        <taxon>Gammaproteobacteria</taxon>
        <taxon>Alteromonadales</taxon>
        <taxon>Pseudoalteromonadaceae</taxon>
        <taxon>Pseudoalteromonas</taxon>
    </lineage>
</organism>
<gene>
    <name evidence="1" type="ORF">PAUR_a0181</name>
</gene>
<evidence type="ECO:0000313" key="1">
    <source>
        <dbReference type="EMBL" id="MBE0366918.1"/>
    </source>
</evidence>
<proteinExistence type="predicted"/>
<accession>A0ABR9EAV8</accession>
<protein>
    <submittedName>
        <fullName evidence="1">Uncharacterized protein</fullName>
    </submittedName>
</protein>
<comment type="caution">
    <text evidence="1">The sequence shown here is derived from an EMBL/GenBank/DDBJ whole genome shotgun (WGS) entry which is preliminary data.</text>
</comment>
<dbReference type="Proteomes" id="UP000615755">
    <property type="component" value="Unassembled WGS sequence"/>
</dbReference>
<evidence type="ECO:0000313" key="2">
    <source>
        <dbReference type="Proteomes" id="UP000615755"/>
    </source>
</evidence>
<dbReference type="EMBL" id="AQGV01000011">
    <property type="protein sequence ID" value="MBE0366918.1"/>
    <property type="molecule type" value="Genomic_DNA"/>
</dbReference>